<evidence type="ECO:0000313" key="7">
    <source>
        <dbReference type="EMBL" id="ABJ82287.1"/>
    </source>
</evidence>
<dbReference type="HOGENOM" id="CLU_012062_16_3_0"/>
<feature type="compositionally biased region" description="Low complexity" evidence="5">
    <location>
        <begin position="24"/>
        <end position="33"/>
    </location>
</feature>
<dbReference type="InterPro" id="IPR044666">
    <property type="entry name" value="Cyclophilin_A-like"/>
</dbReference>
<proteinExistence type="inferred from homology"/>
<dbReference type="FunCoup" id="Q029I9">
    <property type="interactions" value="461"/>
</dbReference>
<dbReference type="InParanoid" id="Q029I9"/>
<dbReference type="GO" id="GO:0006457">
    <property type="term" value="P:protein folding"/>
    <property type="evidence" value="ECO:0007669"/>
    <property type="project" value="InterPro"/>
</dbReference>
<evidence type="ECO:0000256" key="5">
    <source>
        <dbReference type="SAM" id="MobiDB-lite"/>
    </source>
</evidence>
<dbReference type="Gene3D" id="2.40.100.10">
    <property type="entry name" value="Cyclophilin-like"/>
    <property type="match status" value="1"/>
</dbReference>
<dbReference type="CDD" id="cd00317">
    <property type="entry name" value="cyclophilin"/>
    <property type="match status" value="1"/>
</dbReference>
<dbReference type="InterPro" id="IPR020892">
    <property type="entry name" value="Cyclophilin-type_PPIase_CS"/>
</dbReference>
<dbReference type="STRING" id="234267.Acid_1293"/>
<keyword evidence="3 4" id="KW-0413">Isomerase</keyword>
<name>Q029I9_SOLUE</name>
<dbReference type="InterPro" id="IPR029000">
    <property type="entry name" value="Cyclophilin-like_dom_sf"/>
</dbReference>
<dbReference type="Pfam" id="PF00160">
    <property type="entry name" value="Pro_isomerase"/>
    <property type="match status" value="1"/>
</dbReference>
<evidence type="ECO:0000256" key="3">
    <source>
        <dbReference type="ARBA" id="ARBA00023235"/>
    </source>
</evidence>
<dbReference type="PROSITE" id="PS00170">
    <property type="entry name" value="CSA_PPIASE_1"/>
    <property type="match status" value="1"/>
</dbReference>
<evidence type="ECO:0000256" key="1">
    <source>
        <dbReference type="ARBA" id="ARBA00007365"/>
    </source>
</evidence>
<evidence type="ECO:0000256" key="4">
    <source>
        <dbReference type="RuleBase" id="RU363019"/>
    </source>
</evidence>
<keyword evidence="4" id="KW-0732">Signal</keyword>
<feature type="chain" id="PRO_5006528449" description="Peptidyl-prolyl cis-trans isomerase" evidence="4">
    <location>
        <begin position="24"/>
        <end position="249"/>
    </location>
</feature>
<dbReference type="GO" id="GO:0003755">
    <property type="term" value="F:peptidyl-prolyl cis-trans isomerase activity"/>
    <property type="evidence" value="ECO:0007669"/>
    <property type="project" value="UniProtKB-UniRule"/>
</dbReference>
<feature type="region of interest" description="Disordered" evidence="5">
    <location>
        <begin position="217"/>
        <end position="249"/>
    </location>
</feature>
<comment type="function">
    <text evidence="4">PPIases accelerate the folding of proteins. It catalyzes the cis-trans isomerization of proline imidic peptide bonds in oligopeptides.</text>
</comment>
<dbReference type="PROSITE" id="PS50072">
    <property type="entry name" value="CSA_PPIASE_2"/>
    <property type="match status" value="1"/>
</dbReference>
<dbReference type="SUPFAM" id="SSF50891">
    <property type="entry name" value="Cyclophilin-like"/>
    <property type="match status" value="1"/>
</dbReference>
<feature type="compositionally biased region" description="Low complexity" evidence="5">
    <location>
        <begin position="223"/>
        <end position="249"/>
    </location>
</feature>
<accession>Q029I9</accession>
<dbReference type="KEGG" id="sus:Acid_1293"/>
<dbReference type="PANTHER" id="PTHR45625:SF4">
    <property type="entry name" value="PEPTIDYLPROLYL ISOMERASE DOMAIN AND WD REPEAT-CONTAINING PROTEIN 1"/>
    <property type="match status" value="1"/>
</dbReference>
<sequence length="249" mass="26123" precursor="true">MKRLSTLFLIAACAFAQTTPPAAAPAKKAAPAPAKKEAAPPAPERDPGLYMIINTSLGTITAQLFEKEAPGTVANFVALARGTKAYKNKAGAMVKGPYFNNLIFHRVIPGFMIQTGDIAGTGSSDCGFTIKDEIVPTLKYDKPGRLGLARLDSPNTGACQFFITDAPYPSLSGQYTIFGQVVEGQDVVSKIAAVPRDNMDKPRTPVRLISMTIKRYGPPPAGTAPVPAKKAAPAPGTTAPKKAATPAKQ</sequence>
<feature type="compositionally biased region" description="Basic and acidic residues" evidence="5">
    <location>
        <begin position="34"/>
        <end position="47"/>
    </location>
</feature>
<dbReference type="EMBL" id="CP000473">
    <property type="protein sequence ID" value="ABJ82287.1"/>
    <property type="molecule type" value="Genomic_DNA"/>
</dbReference>
<protein>
    <recommendedName>
        <fullName evidence="4">Peptidyl-prolyl cis-trans isomerase</fullName>
        <shortName evidence="4">PPIase</shortName>
        <ecNumber evidence="4">5.2.1.8</ecNumber>
    </recommendedName>
</protein>
<dbReference type="PRINTS" id="PR00153">
    <property type="entry name" value="CSAPPISMRASE"/>
</dbReference>
<dbReference type="PANTHER" id="PTHR45625">
    <property type="entry name" value="PEPTIDYL-PROLYL CIS-TRANS ISOMERASE-RELATED"/>
    <property type="match status" value="1"/>
</dbReference>
<reference evidence="7" key="1">
    <citation type="submission" date="2006-10" db="EMBL/GenBank/DDBJ databases">
        <title>Complete sequence of Solibacter usitatus Ellin6076.</title>
        <authorList>
            <consortium name="US DOE Joint Genome Institute"/>
            <person name="Copeland A."/>
            <person name="Lucas S."/>
            <person name="Lapidus A."/>
            <person name="Barry K."/>
            <person name="Detter J.C."/>
            <person name="Glavina del Rio T."/>
            <person name="Hammon N."/>
            <person name="Israni S."/>
            <person name="Dalin E."/>
            <person name="Tice H."/>
            <person name="Pitluck S."/>
            <person name="Thompson L.S."/>
            <person name="Brettin T."/>
            <person name="Bruce D."/>
            <person name="Han C."/>
            <person name="Tapia R."/>
            <person name="Gilna P."/>
            <person name="Schmutz J."/>
            <person name="Larimer F."/>
            <person name="Land M."/>
            <person name="Hauser L."/>
            <person name="Kyrpides N."/>
            <person name="Mikhailova N."/>
            <person name="Janssen P.H."/>
            <person name="Kuske C.R."/>
            <person name="Richardson P."/>
        </authorList>
    </citation>
    <scope>NUCLEOTIDE SEQUENCE</scope>
    <source>
        <strain evidence="7">Ellin6076</strain>
    </source>
</reference>
<dbReference type="eggNOG" id="COG0652">
    <property type="taxonomic scope" value="Bacteria"/>
</dbReference>
<dbReference type="AlphaFoldDB" id="Q029I9"/>
<evidence type="ECO:0000259" key="6">
    <source>
        <dbReference type="PROSITE" id="PS50072"/>
    </source>
</evidence>
<feature type="domain" description="PPIase cyclophilin-type" evidence="6">
    <location>
        <begin position="54"/>
        <end position="213"/>
    </location>
</feature>
<feature type="region of interest" description="Disordered" evidence="5">
    <location>
        <begin position="24"/>
        <end position="47"/>
    </location>
</feature>
<comment type="similarity">
    <text evidence="1 4">Belongs to the cyclophilin-type PPIase family.</text>
</comment>
<evidence type="ECO:0000256" key="2">
    <source>
        <dbReference type="ARBA" id="ARBA00023110"/>
    </source>
</evidence>
<gene>
    <name evidence="7" type="ordered locus">Acid_1293</name>
</gene>
<dbReference type="EC" id="5.2.1.8" evidence="4"/>
<feature type="signal peptide" evidence="4">
    <location>
        <begin position="1"/>
        <end position="23"/>
    </location>
</feature>
<organism evidence="7">
    <name type="scientific">Solibacter usitatus (strain Ellin6076)</name>
    <dbReference type="NCBI Taxonomy" id="234267"/>
    <lineage>
        <taxon>Bacteria</taxon>
        <taxon>Pseudomonadati</taxon>
        <taxon>Acidobacteriota</taxon>
        <taxon>Terriglobia</taxon>
        <taxon>Bryobacterales</taxon>
        <taxon>Solibacteraceae</taxon>
        <taxon>Candidatus Solibacter</taxon>
    </lineage>
</organism>
<dbReference type="InterPro" id="IPR002130">
    <property type="entry name" value="Cyclophilin-type_PPIase_dom"/>
</dbReference>
<dbReference type="OrthoDB" id="9807797at2"/>
<comment type="catalytic activity">
    <reaction evidence="4">
        <text>[protein]-peptidylproline (omega=180) = [protein]-peptidylproline (omega=0)</text>
        <dbReference type="Rhea" id="RHEA:16237"/>
        <dbReference type="Rhea" id="RHEA-COMP:10747"/>
        <dbReference type="Rhea" id="RHEA-COMP:10748"/>
        <dbReference type="ChEBI" id="CHEBI:83833"/>
        <dbReference type="ChEBI" id="CHEBI:83834"/>
        <dbReference type="EC" id="5.2.1.8"/>
    </reaction>
</comment>
<keyword evidence="2 4" id="KW-0697">Rotamase</keyword>